<evidence type="ECO:0000313" key="2">
    <source>
        <dbReference type="Ensembl" id="ENSCINP00000034930.1"/>
    </source>
</evidence>
<reference evidence="2" key="3">
    <citation type="submission" date="2025-09" db="UniProtKB">
        <authorList>
            <consortium name="Ensembl"/>
        </authorList>
    </citation>
    <scope>IDENTIFICATION</scope>
</reference>
<accession>H2XZ46</accession>
<dbReference type="GO" id="GO:0008168">
    <property type="term" value="F:methyltransferase activity"/>
    <property type="evidence" value="ECO:0007669"/>
    <property type="project" value="InterPro"/>
</dbReference>
<dbReference type="InterPro" id="IPR029063">
    <property type="entry name" value="SAM-dependent_MTases_sf"/>
</dbReference>
<dbReference type="PANTHER" id="PTHR13600:SF33">
    <property type="entry name" value="LEUCINE CARBOXYL METHYLTRANSFERASE 1"/>
    <property type="match status" value="1"/>
</dbReference>
<dbReference type="STRING" id="7719.ENSCINP00000034930"/>
<dbReference type="Proteomes" id="UP000008144">
    <property type="component" value="Unassembled WGS sequence"/>
</dbReference>
<keyword evidence="1" id="KW-0949">S-adenosyl-L-methionine</keyword>
<keyword evidence="3" id="KW-1185">Reference proteome</keyword>
<reference evidence="3" key="1">
    <citation type="journal article" date="2002" name="Science">
        <title>The draft genome of Ciona intestinalis: insights into chordate and vertebrate origins.</title>
        <authorList>
            <person name="Dehal P."/>
            <person name="Satou Y."/>
            <person name="Campbell R.K."/>
            <person name="Chapman J."/>
            <person name="Degnan B."/>
            <person name="De Tomaso A."/>
            <person name="Davidson B."/>
            <person name="Di Gregorio A."/>
            <person name="Gelpke M."/>
            <person name="Goodstein D.M."/>
            <person name="Harafuji N."/>
            <person name="Hastings K.E."/>
            <person name="Ho I."/>
            <person name="Hotta K."/>
            <person name="Huang W."/>
            <person name="Kawashima T."/>
            <person name="Lemaire P."/>
            <person name="Martinez D."/>
            <person name="Meinertzhagen I.A."/>
            <person name="Necula S."/>
            <person name="Nonaka M."/>
            <person name="Putnam N."/>
            <person name="Rash S."/>
            <person name="Saiga H."/>
            <person name="Satake M."/>
            <person name="Terry A."/>
            <person name="Yamada L."/>
            <person name="Wang H.G."/>
            <person name="Awazu S."/>
            <person name="Azumi K."/>
            <person name="Boore J."/>
            <person name="Branno M."/>
            <person name="Chin-Bow S."/>
            <person name="DeSantis R."/>
            <person name="Doyle S."/>
            <person name="Francino P."/>
            <person name="Keys D.N."/>
            <person name="Haga S."/>
            <person name="Hayashi H."/>
            <person name="Hino K."/>
            <person name="Imai K.S."/>
            <person name="Inaba K."/>
            <person name="Kano S."/>
            <person name="Kobayashi K."/>
            <person name="Kobayashi M."/>
            <person name="Lee B.I."/>
            <person name="Makabe K.W."/>
            <person name="Manohar C."/>
            <person name="Matassi G."/>
            <person name="Medina M."/>
            <person name="Mochizuki Y."/>
            <person name="Mount S."/>
            <person name="Morishita T."/>
            <person name="Miura S."/>
            <person name="Nakayama A."/>
            <person name="Nishizaka S."/>
            <person name="Nomoto H."/>
            <person name="Ohta F."/>
            <person name="Oishi K."/>
            <person name="Rigoutsos I."/>
            <person name="Sano M."/>
            <person name="Sasaki A."/>
            <person name="Sasakura Y."/>
            <person name="Shoguchi E."/>
            <person name="Shin-i T."/>
            <person name="Spagnuolo A."/>
            <person name="Stainier D."/>
            <person name="Suzuki M.M."/>
            <person name="Tassy O."/>
            <person name="Takatori N."/>
            <person name="Tokuoka M."/>
            <person name="Yagi K."/>
            <person name="Yoshizaki F."/>
            <person name="Wada S."/>
            <person name="Zhang C."/>
            <person name="Hyatt P.D."/>
            <person name="Larimer F."/>
            <person name="Detter C."/>
            <person name="Doggett N."/>
            <person name="Glavina T."/>
            <person name="Hawkins T."/>
            <person name="Richardson P."/>
            <person name="Lucas S."/>
            <person name="Kohara Y."/>
            <person name="Levine M."/>
            <person name="Satoh N."/>
            <person name="Rokhsar D.S."/>
        </authorList>
    </citation>
    <scope>NUCLEOTIDE SEQUENCE [LARGE SCALE GENOMIC DNA]</scope>
</reference>
<dbReference type="AlphaFoldDB" id="H2XZ46"/>
<dbReference type="HOGENOM" id="CLU_2195981_0_0_1"/>
<protein>
    <submittedName>
        <fullName evidence="2">Uncharacterized protein</fullName>
    </submittedName>
</protein>
<dbReference type="Ensembl" id="ENSCINT00000030563.1">
    <property type="protein sequence ID" value="ENSCINP00000034930.1"/>
    <property type="gene ID" value="ENSCING00000022272.1"/>
</dbReference>
<sequence>MSHSSDVAIQSTCDDASMCKRYAVSRGYWKDEYINFMVHRSTSRKQPEISRGMSIHRSSCYTLPLILFLYATDAATPNRTRSIVFAPFFYPCLLQVNTLFNFVHDFCF</sequence>
<dbReference type="InterPro" id="IPR016651">
    <property type="entry name" value="LCMT1"/>
</dbReference>
<name>H2XZ46_CIOIN</name>
<evidence type="ECO:0000313" key="3">
    <source>
        <dbReference type="Proteomes" id="UP000008144"/>
    </source>
</evidence>
<reference evidence="2" key="2">
    <citation type="submission" date="2025-08" db="UniProtKB">
        <authorList>
            <consortium name="Ensembl"/>
        </authorList>
    </citation>
    <scope>IDENTIFICATION</scope>
</reference>
<dbReference type="Gene3D" id="3.40.50.150">
    <property type="entry name" value="Vaccinia Virus protein VP39"/>
    <property type="match status" value="1"/>
</dbReference>
<dbReference type="InParanoid" id="H2XZ46"/>
<evidence type="ECO:0000256" key="1">
    <source>
        <dbReference type="ARBA" id="ARBA00022691"/>
    </source>
</evidence>
<organism evidence="2 3">
    <name type="scientific">Ciona intestinalis</name>
    <name type="common">Transparent sea squirt</name>
    <name type="synonym">Ascidia intestinalis</name>
    <dbReference type="NCBI Taxonomy" id="7719"/>
    <lineage>
        <taxon>Eukaryota</taxon>
        <taxon>Metazoa</taxon>
        <taxon>Chordata</taxon>
        <taxon>Tunicata</taxon>
        <taxon>Ascidiacea</taxon>
        <taxon>Phlebobranchia</taxon>
        <taxon>Cionidae</taxon>
        <taxon>Ciona</taxon>
    </lineage>
</organism>
<proteinExistence type="predicted"/>
<dbReference type="PANTHER" id="PTHR13600">
    <property type="entry name" value="LEUCINE CARBOXYL METHYLTRANSFERASE"/>
    <property type="match status" value="1"/>
</dbReference>